<gene>
    <name evidence="2" type="ORF">QN217_05710</name>
</gene>
<evidence type="ECO:0000259" key="1">
    <source>
        <dbReference type="Pfam" id="PF07090"/>
    </source>
</evidence>
<dbReference type="InterPro" id="IPR029062">
    <property type="entry name" value="Class_I_gatase-like"/>
</dbReference>
<protein>
    <submittedName>
        <fullName evidence="2">Glutamine amidotransferase</fullName>
    </submittedName>
</protein>
<feature type="domain" description="Putative glutamine amidotransferase" evidence="1">
    <location>
        <begin position="3"/>
        <end position="249"/>
    </location>
</feature>
<accession>A0AB39U9L9</accession>
<dbReference type="PANTHER" id="PTHR37947">
    <property type="entry name" value="BLL2462 PROTEIN"/>
    <property type="match status" value="1"/>
</dbReference>
<evidence type="ECO:0000313" key="2">
    <source>
        <dbReference type="EMBL" id="XDS45659.1"/>
    </source>
</evidence>
<dbReference type="AlphaFoldDB" id="A0AB39U9L9"/>
<name>A0AB39U9L9_9BIFI</name>
<dbReference type="InterPro" id="IPR010768">
    <property type="entry name" value="GATase1-like"/>
</dbReference>
<organism evidence="2">
    <name type="scientific">Bifidobacterium fermentum</name>
    <dbReference type="NCBI Taxonomy" id="3059035"/>
    <lineage>
        <taxon>Bacteria</taxon>
        <taxon>Bacillati</taxon>
        <taxon>Actinomycetota</taxon>
        <taxon>Actinomycetes</taxon>
        <taxon>Bifidobacteriales</taxon>
        <taxon>Bifidobacteriaceae</taxon>
        <taxon>Bifidobacterium</taxon>
    </lineage>
</organism>
<dbReference type="EMBL" id="CP129675">
    <property type="protein sequence ID" value="XDS45659.1"/>
    <property type="molecule type" value="Genomic_DNA"/>
</dbReference>
<dbReference type="RefSeq" id="WP_369343063.1">
    <property type="nucleotide sequence ID" value="NZ_CP129675.1"/>
</dbReference>
<dbReference type="SUPFAM" id="SSF52317">
    <property type="entry name" value="Class I glutamine amidotransferase-like"/>
    <property type="match status" value="1"/>
</dbReference>
<dbReference type="CDD" id="cd03143">
    <property type="entry name" value="A4_beta-galactosidase_middle_domain"/>
    <property type="match status" value="1"/>
</dbReference>
<sequence length="250" mass="27378">MKKVLLAGESWMIRTMETKGVDEFTVCSYEEAGIELKAALKGAGYEVEHMPAHMVPTAFPETFEQLDAYDLVILSDIGANSLQLAPDVFQHSIVGKNRIQTLSSWVREGGSLLMIGGYLSFTGFEAKANYANTAITDVLPVTLLPEDDRMERPEGVDPVVLHPEHPALGDAGESWPRLLGYNKVGLRDGAELLAVVGEDRDPLVAVSQQGKGRSAVFTSDCAPHWAPPEFSQQWDGYNRLFAGLADWLTE</sequence>
<keyword evidence="2" id="KW-0315">Glutamine amidotransferase</keyword>
<dbReference type="PANTHER" id="PTHR37947:SF1">
    <property type="entry name" value="BLL2462 PROTEIN"/>
    <property type="match status" value="1"/>
</dbReference>
<dbReference type="Gene3D" id="3.40.50.880">
    <property type="match status" value="1"/>
</dbReference>
<proteinExistence type="predicted"/>
<dbReference type="Pfam" id="PF07090">
    <property type="entry name" value="GATase1_like"/>
    <property type="match status" value="1"/>
</dbReference>
<reference evidence="2" key="1">
    <citation type="submission" date="2023-07" db="EMBL/GenBank/DDBJ databases">
        <title>Bifidobacterium aquikefiriaerophilum sp. nov. and Bifidobacterium eccum sp. nov., isolated from water kefir.</title>
        <authorList>
            <person name="Breselge S."/>
            <person name="Bellassi P."/>
            <person name="Barcenilla C."/>
            <person name="Alvarez-Ordonez A."/>
            <person name="Morelli L."/>
            <person name="Cotter P.D."/>
        </authorList>
    </citation>
    <scope>NUCLEOTIDE SEQUENCE</scope>
    <source>
        <strain evidence="2">WK048_4_13</strain>
    </source>
</reference>